<dbReference type="Gene3D" id="3.40.30.10">
    <property type="entry name" value="Glutaredoxin"/>
    <property type="match status" value="1"/>
</dbReference>
<dbReference type="STRING" id="1121416.SAMN02745220_02432"/>
<protein>
    <submittedName>
        <fullName evidence="3">AhpC/TSA family protein</fullName>
    </submittedName>
</protein>
<evidence type="ECO:0000313" key="4">
    <source>
        <dbReference type="Proteomes" id="UP000184603"/>
    </source>
</evidence>
<feature type="chain" id="PRO_5012455483" evidence="1">
    <location>
        <begin position="24"/>
        <end position="192"/>
    </location>
</feature>
<gene>
    <name evidence="3" type="ORF">SAMN02745220_02432</name>
</gene>
<evidence type="ECO:0000313" key="3">
    <source>
        <dbReference type="EMBL" id="SHO48680.1"/>
    </source>
</evidence>
<name>A0A1M7Y7U3_9BACT</name>
<dbReference type="OrthoDB" id="5516057at2"/>
<dbReference type="RefSeq" id="WP_159441288.1">
    <property type="nucleotide sequence ID" value="NZ_FRFE01000010.1"/>
</dbReference>
<dbReference type="AlphaFoldDB" id="A0A1M7Y7U3"/>
<dbReference type="Pfam" id="PF00578">
    <property type="entry name" value="AhpC-TSA"/>
    <property type="match status" value="1"/>
</dbReference>
<organism evidence="3 4">
    <name type="scientific">Desulfopila aestuarii DSM 18488</name>
    <dbReference type="NCBI Taxonomy" id="1121416"/>
    <lineage>
        <taxon>Bacteria</taxon>
        <taxon>Pseudomonadati</taxon>
        <taxon>Thermodesulfobacteriota</taxon>
        <taxon>Desulfobulbia</taxon>
        <taxon>Desulfobulbales</taxon>
        <taxon>Desulfocapsaceae</taxon>
        <taxon>Desulfopila</taxon>
    </lineage>
</organism>
<evidence type="ECO:0000259" key="2">
    <source>
        <dbReference type="PROSITE" id="PS51352"/>
    </source>
</evidence>
<keyword evidence="1" id="KW-0732">Signal</keyword>
<feature type="domain" description="Thioredoxin" evidence="2">
    <location>
        <begin position="27"/>
        <end position="190"/>
    </location>
</feature>
<dbReference type="GO" id="GO:0016209">
    <property type="term" value="F:antioxidant activity"/>
    <property type="evidence" value="ECO:0007669"/>
    <property type="project" value="InterPro"/>
</dbReference>
<reference evidence="3 4" key="1">
    <citation type="submission" date="2016-12" db="EMBL/GenBank/DDBJ databases">
        <authorList>
            <person name="Song W.-J."/>
            <person name="Kurnit D.M."/>
        </authorList>
    </citation>
    <scope>NUCLEOTIDE SEQUENCE [LARGE SCALE GENOMIC DNA]</scope>
    <source>
        <strain evidence="3 4">DSM 18488</strain>
    </source>
</reference>
<dbReference type="InterPro" id="IPR000866">
    <property type="entry name" value="AhpC/TSA"/>
</dbReference>
<dbReference type="InterPro" id="IPR036249">
    <property type="entry name" value="Thioredoxin-like_sf"/>
</dbReference>
<dbReference type="InterPro" id="IPR013766">
    <property type="entry name" value="Thioredoxin_domain"/>
</dbReference>
<evidence type="ECO:0000256" key="1">
    <source>
        <dbReference type="SAM" id="SignalP"/>
    </source>
</evidence>
<keyword evidence="4" id="KW-1185">Reference proteome</keyword>
<dbReference type="Proteomes" id="UP000184603">
    <property type="component" value="Unassembled WGS sequence"/>
</dbReference>
<proteinExistence type="predicted"/>
<feature type="signal peptide" evidence="1">
    <location>
        <begin position="1"/>
        <end position="23"/>
    </location>
</feature>
<accession>A0A1M7Y7U3</accession>
<dbReference type="GO" id="GO:0016491">
    <property type="term" value="F:oxidoreductase activity"/>
    <property type="evidence" value="ECO:0007669"/>
    <property type="project" value="InterPro"/>
</dbReference>
<sequence>MKRLVFLLLPILSVLSLVLPAFSADAPAEKETLPQISLPVPDSEEYRAYLGLKQAPGETFTVNDIDADVLLIELFSMYCPFCQEEAENVNALFETMYDFSKPEFSVKLIGLGANNSAFEVDHFRNTYGVRFPLFPDQDMSMYNALGGKGTPGFIACKKEADSSCTIIHRQSGGFHQPDEFFKELLNKSGYNQ</sequence>
<dbReference type="SUPFAM" id="SSF52833">
    <property type="entry name" value="Thioredoxin-like"/>
    <property type="match status" value="1"/>
</dbReference>
<dbReference type="EMBL" id="FRFE01000010">
    <property type="protein sequence ID" value="SHO48680.1"/>
    <property type="molecule type" value="Genomic_DNA"/>
</dbReference>
<dbReference type="PROSITE" id="PS51352">
    <property type="entry name" value="THIOREDOXIN_2"/>
    <property type="match status" value="1"/>
</dbReference>